<reference evidence="2 3" key="1">
    <citation type="submission" date="2017-03" db="EMBL/GenBank/DDBJ databases">
        <authorList>
            <person name="Afonso C.L."/>
            <person name="Miller P.J."/>
            <person name="Scott M.A."/>
            <person name="Spackman E."/>
            <person name="Goraichik I."/>
            <person name="Dimitrov K.M."/>
            <person name="Suarez D.L."/>
            <person name="Swayne D.E."/>
        </authorList>
    </citation>
    <scope>NUCLEOTIDE SEQUENCE [LARGE SCALE GENOMIC DNA]</scope>
    <source>
        <strain evidence="2 3">CECT 7680</strain>
    </source>
</reference>
<dbReference type="InterPro" id="IPR011009">
    <property type="entry name" value="Kinase-like_dom_sf"/>
</dbReference>
<organism evidence="2 3">
    <name type="scientific">Pseudoruegeria aquimaris</name>
    <dbReference type="NCBI Taxonomy" id="393663"/>
    <lineage>
        <taxon>Bacteria</taxon>
        <taxon>Pseudomonadati</taxon>
        <taxon>Pseudomonadota</taxon>
        <taxon>Alphaproteobacteria</taxon>
        <taxon>Rhodobacterales</taxon>
        <taxon>Roseobacteraceae</taxon>
        <taxon>Pseudoruegeria</taxon>
    </lineage>
</organism>
<dbReference type="GO" id="GO:0016740">
    <property type="term" value="F:transferase activity"/>
    <property type="evidence" value="ECO:0007669"/>
    <property type="project" value="UniProtKB-KW"/>
</dbReference>
<dbReference type="OrthoDB" id="7334546at2"/>
<sequence>MEAAAILREELERGGLIPPSTRWAPLAGGRSNALWRLCGEGTDLVCKLYRPARGNALFPNDAEAEATALRALEGTGLAPRFRGQAASALGTVILYEFLPGTHGAAAPEMVAVALGRLHRLPIRPGLRKSVTKPAEISRMGAQFLAGSKQDCLWKLRPEAPDVPPVERCLIHGDAVPANIVLTPEGPVFIDWQCPALGDPAEDLANFLSPAMQQVYGRGPLPAAEVEAFLVAYPAPAIVARYRRLAPLFHWRMAAYCDWKARRGEAEYEMARDLEIAALEG</sequence>
<dbReference type="InterPro" id="IPR002575">
    <property type="entry name" value="Aminoglycoside_PTrfase"/>
</dbReference>
<accession>A0A1Y5RSC0</accession>
<gene>
    <name evidence="2" type="ORF">PSA7680_00979</name>
</gene>
<keyword evidence="2" id="KW-0808">Transferase</keyword>
<name>A0A1Y5RSC0_9RHOB</name>
<dbReference type="Gene3D" id="3.90.1200.10">
    <property type="match status" value="1"/>
</dbReference>
<feature type="domain" description="Aminoglycoside phosphotransferase" evidence="1">
    <location>
        <begin position="23"/>
        <end position="236"/>
    </location>
</feature>
<dbReference type="EMBL" id="FWFQ01000005">
    <property type="protein sequence ID" value="SLN23913.1"/>
    <property type="molecule type" value="Genomic_DNA"/>
</dbReference>
<dbReference type="RefSeq" id="WP_085867544.1">
    <property type="nucleotide sequence ID" value="NZ_FWFQ01000005.1"/>
</dbReference>
<keyword evidence="3" id="KW-1185">Reference proteome</keyword>
<protein>
    <submittedName>
        <fullName evidence="2">Phosphotransferase enzyme family protein</fullName>
    </submittedName>
</protein>
<evidence type="ECO:0000259" key="1">
    <source>
        <dbReference type="Pfam" id="PF01636"/>
    </source>
</evidence>
<dbReference type="SUPFAM" id="SSF56112">
    <property type="entry name" value="Protein kinase-like (PK-like)"/>
    <property type="match status" value="1"/>
</dbReference>
<dbReference type="Pfam" id="PF01636">
    <property type="entry name" value="APH"/>
    <property type="match status" value="1"/>
</dbReference>
<evidence type="ECO:0000313" key="2">
    <source>
        <dbReference type="EMBL" id="SLN23913.1"/>
    </source>
</evidence>
<dbReference type="Proteomes" id="UP000193409">
    <property type="component" value="Unassembled WGS sequence"/>
</dbReference>
<proteinExistence type="predicted"/>
<evidence type="ECO:0000313" key="3">
    <source>
        <dbReference type="Proteomes" id="UP000193409"/>
    </source>
</evidence>
<dbReference type="AlphaFoldDB" id="A0A1Y5RSC0"/>